<dbReference type="EC" id="5.1.3.4" evidence="4"/>
<dbReference type="GO" id="GO:0016832">
    <property type="term" value="F:aldehyde-lyase activity"/>
    <property type="evidence" value="ECO:0007669"/>
    <property type="project" value="TreeGrafter"/>
</dbReference>
<evidence type="ECO:0000256" key="3">
    <source>
        <dbReference type="ARBA" id="ARBA00010037"/>
    </source>
</evidence>
<feature type="domain" description="Class II aldolase/adducin N-terminal" evidence="7">
    <location>
        <begin position="7"/>
        <end position="184"/>
    </location>
</feature>
<dbReference type="InterPro" id="IPR050197">
    <property type="entry name" value="Aldolase_class_II_sugar_metab"/>
</dbReference>
<dbReference type="GO" id="GO:0046872">
    <property type="term" value="F:metal ion binding"/>
    <property type="evidence" value="ECO:0007669"/>
    <property type="project" value="UniProtKB-KW"/>
</dbReference>
<comment type="caution">
    <text evidence="8">The sequence shown here is derived from an EMBL/GenBank/DDBJ whole genome shotgun (WGS) entry which is preliminary data.</text>
</comment>
<name>A0A1J5JF38_NEOTH</name>
<keyword evidence="5" id="KW-0479">Metal-binding</keyword>
<dbReference type="NCBIfam" id="NF005123">
    <property type="entry name" value="PRK06557.1"/>
    <property type="match status" value="1"/>
</dbReference>
<dbReference type="InterPro" id="IPR036409">
    <property type="entry name" value="Aldolase_II/adducin_N_sf"/>
</dbReference>
<dbReference type="InterPro" id="IPR001303">
    <property type="entry name" value="Aldolase_II/adducin_N"/>
</dbReference>
<dbReference type="SMART" id="SM01007">
    <property type="entry name" value="Aldolase_II"/>
    <property type="match status" value="1"/>
</dbReference>
<dbReference type="GO" id="GO:0005829">
    <property type="term" value="C:cytosol"/>
    <property type="evidence" value="ECO:0007669"/>
    <property type="project" value="TreeGrafter"/>
</dbReference>
<dbReference type="EMBL" id="MIHH01000015">
    <property type="protein sequence ID" value="OIQ08154.1"/>
    <property type="molecule type" value="Genomic_DNA"/>
</dbReference>
<evidence type="ECO:0000313" key="8">
    <source>
        <dbReference type="EMBL" id="OIQ08154.1"/>
    </source>
</evidence>
<dbReference type="GO" id="GO:0019323">
    <property type="term" value="P:pentose catabolic process"/>
    <property type="evidence" value="ECO:0007669"/>
    <property type="project" value="TreeGrafter"/>
</dbReference>
<dbReference type="GO" id="GO:0008742">
    <property type="term" value="F:L-ribulose-phosphate 4-epimerase activity"/>
    <property type="evidence" value="ECO:0007669"/>
    <property type="project" value="UniProtKB-EC"/>
</dbReference>
<dbReference type="Pfam" id="PF00596">
    <property type="entry name" value="Aldolase_II"/>
    <property type="match status" value="1"/>
</dbReference>
<evidence type="ECO:0000313" key="9">
    <source>
        <dbReference type="Proteomes" id="UP000182743"/>
    </source>
</evidence>
<accession>A0A1J5JF38</accession>
<dbReference type="PANTHER" id="PTHR22789:SF8">
    <property type="entry name" value="L-RIBULOSE-5-PHOSPHATE 4-EPIMERASE SGBE"/>
    <property type="match status" value="1"/>
</dbReference>
<protein>
    <recommendedName>
        <fullName evidence="4">L-ribulose-5-phosphate 4-epimerase</fullName>
        <ecNumber evidence="4">5.1.3.4</ecNumber>
    </recommendedName>
</protein>
<dbReference type="RefSeq" id="WP_071521319.1">
    <property type="nucleotide sequence ID" value="NZ_MIHH01000015.1"/>
</dbReference>
<evidence type="ECO:0000256" key="1">
    <source>
        <dbReference type="ARBA" id="ARBA00001726"/>
    </source>
</evidence>
<keyword evidence="6" id="KW-0862">Zinc</keyword>
<comment type="catalytic activity">
    <reaction evidence="1">
        <text>L-ribulose 5-phosphate = D-xylulose 5-phosphate</text>
        <dbReference type="Rhea" id="RHEA:22368"/>
        <dbReference type="ChEBI" id="CHEBI:57737"/>
        <dbReference type="ChEBI" id="CHEBI:58226"/>
        <dbReference type="EC" id="5.1.3.4"/>
    </reaction>
</comment>
<evidence type="ECO:0000256" key="4">
    <source>
        <dbReference type="ARBA" id="ARBA00013186"/>
    </source>
</evidence>
<evidence type="ECO:0000256" key="5">
    <source>
        <dbReference type="ARBA" id="ARBA00022723"/>
    </source>
</evidence>
<dbReference type="PANTHER" id="PTHR22789">
    <property type="entry name" value="FUCULOSE PHOSPHATE ALDOLASE"/>
    <property type="match status" value="1"/>
</dbReference>
<dbReference type="SUPFAM" id="SSF53639">
    <property type="entry name" value="AraD/HMP-PK domain-like"/>
    <property type="match status" value="1"/>
</dbReference>
<dbReference type="Gene3D" id="3.40.225.10">
    <property type="entry name" value="Class II aldolase/adducin N-terminal domain"/>
    <property type="match status" value="1"/>
</dbReference>
<keyword evidence="8" id="KW-0413">Isomerase</keyword>
<gene>
    <name evidence="8" type="primary">ulaF</name>
    <name evidence="8" type="ORF">MOOR_22290</name>
</gene>
<comment type="similarity">
    <text evidence="3">Belongs to the aldolase class II family. AraD/FucA subfamily.</text>
</comment>
<proteinExistence type="inferred from homology"/>
<sequence length="216" mass="23303">MLEALKARVYKMNLMLPKNNLVTMTSGNVSGRDEATGYVVIKPSGVLYEEMQPEDMVVVDLNGHIVEGKLKPSVDTATHLYIYRNRRDVNGIVHTHSPYATSFAALGRPIPVCLTAIADEFGGPIPVGPYAPIGGEEIGRAVVAAIGNSPAILMKNHGVFTIGRTPEAAVKAAVMVEDVAKTVHLAMLKGQPEELPVTEVAKLHDRYMNAYGQVTR</sequence>
<evidence type="ECO:0000259" key="7">
    <source>
        <dbReference type="SMART" id="SM01007"/>
    </source>
</evidence>
<dbReference type="AlphaFoldDB" id="A0A1J5JF38"/>
<organism evidence="8 9">
    <name type="scientific">Neomoorella thermoacetica</name>
    <name type="common">Clostridium thermoaceticum</name>
    <dbReference type="NCBI Taxonomy" id="1525"/>
    <lineage>
        <taxon>Bacteria</taxon>
        <taxon>Bacillati</taxon>
        <taxon>Bacillota</taxon>
        <taxon>Clostridia</taxon>
        <taxon>Neomoorellales</taxon>
        <taxon>Neomoorellaceae</taxon>
        <taxon>Neomoorella</taxon>
    </lineage>
</organism>
<dbReference type="Proteomes" id="UP000182743">
    <property type="component" value="Unassembled WGS sequence"/>
</dbReference>
<evidence type="ECO:0000256" key="6">
    <source>
        <dbReference type="ARBA" id="ARBA00022833"/>
    </source>
</evidence>
<reference evidence="8 9" key="1">
    <citation type="submission" date="2016-08" db="EMBL/GenBank/DDBJ databases">
        <title>Genome-based comparison of Moorella thermoacetic strains.</title>
        <authorList>
            <person name="Poehlein A."/>
            <person name="Bengelsdorf F.R."/>
            <person name="Esser C."/>
            <person name="Duerre P."/>
            <person name="Daniel R."/>
        </authorList>
    </citation>
    <scope>NUCLEOTIDE SEQUENCE [LARGE SCALE GENOMIC DNA]</scope>
    <source>
        <strain evidence="8 9">DSM 11768</strain>
    </source>
</reference>
<comment type="cofactor">
    <cofactor evidence="2">
        <name>Zn(2+)</name>
        <dbReference type="ChEBI" id="CHEBI:29105"/>
    </cofactor>
</comment>
<evidence type="ECO:0000256" key="2">
    <source>
        <dbReference type="ARBA" id="ARBA00001947"/>
    </source>
</evidence>